<evidence type="ECO:0008006" key="3">
    <source>
        <dbReference type="Google" id="ProtNLM"/>
    </source>
</evidence>
<dbReference type="Proteomes" id="UP000218238">
    <property type="component" value="Unassembled WGS sequence"/>
</dbReference>
<keyword evidence="2" id="KW-1185">Reference proteome</keyword>
<sequence>MTTNLFTFVSPSDLILEIPQNAYNQAWEKTRSHSNSTSRYQAYLNELCLSAILPWLQEDIAPQAKVWFNTTALPSFWELVNGTAICIDATRVILVPHESIDLSELRVPQEWVDIPSWRGDYYLGVEIEPEDGYVRIWGYSTHTQLKNQGVYDATTRTYALDASDIINDICIFSVARQVCPHEITRSDVAALPALSTTQAQNLITRLGEQSMLAPRLSIPFQTWGALIEHGGWRNNLYQRRAGQPEQFSVFQWLQSGISQVAQEFGWDSLNMQLGAVARSTEEATIQNILSRQLTIAGQNYELRVIPQIEEEGIIWRFELRNTAVGGVIPGGFKLRLLTEDLQSFPDNESAATTATEVLIVEVALESGEGIVWEIEPLPENCDREILRF</sequence>
<evidence type="ECO:0000313" key="1">
    <source>
        <dbReference type="EMBL" id="PAX60308.1"/>
    </source>
</evidence>
<accession>A0A2A2TQ91</accession>
<dbReference type="OrthoDB" id="526290at2"/>
<dbReference type="EMBL" id="NTFS01000014">
    <property type="protein sequence ID" value="PAX60308.1"/>
    <property type="molecule type" value="Genomic_DNA"/>
</dbReference>
<comment type="caution">
    <text evidence="1">The sequence shown here is derived from an EMBL/GenBank/DDBJ whole genome shotgun (WGS) entry which is preliminary data.</text>
</comment>
<evidence type="ECO:0000313" key="2">
    <source>
        <dbReference type="Proteomes" id="UP000218238"/>
    </source>
</evidence>
<protein>
    <recommendedName>
        <fullName evidence="3">DUF1822 domain-containing protein</fullName>
    </recommendedName>
</protein>
<gene>
    <name evidence="1" type="ORF">CK510_02365</name>
</gene>
<reference evidence="1 2" key="1">
    <citation type="submission" date="2017-08" db="EMBL/GenBank/DDBJ databases">
        <title>Draft genome sequence of filamentous cyanobacterium Calothrix elsteri CCALA 953.</title>
        <authorList>
            <person name="Gagunashvili A.N."/>
            <person name="Elster J."/>
            <person name="Andresson O.S."/>
        </authorList>
    </citation>
    <scope>NUCLEOTIDE SEQUENCE [LARGE SCALE GENOMIC DNA]</scope>
    <source>
        <strain evidence="1 2">CCALA 953</strain>
    </source>
</reference>
<name>A0A2A2TQ91_9CYAN</name>
<dbReference type="Pfam" id="PF08852">
    <property type="entry name" value="DUF1822"/>
    <property type="match status" value="1"/>
</dbReference>
<dbReference type="AlphaFoldDB" id="A0A2A2TQ91"/>
<proteinExistence type="predicted"/>
<dbReference type="InterPro" id="IPR014951">
    <property type="entry name" value="DUF1822"/>
</dbReference>
<dbReference type="RefSeq" id="WP_095720162.1">
    <property type="nucleotide sequence ID" value="NZ_NTFS01000014.1"/>
</dbReference>
<organism evidence="1 2">
    <name type="scientific">Brunnivagina elsteri CCALA 953</name>
    <dbReference type="NCBI Taxonomy" id="987040"/>
    <lineage>
        <taxon>Bacteria</taxon>
        <taxon>Bacillati</taxon>
        <taxon>Cyanobacteriota</taxon>
        <taxon>Cyanophyceae</taxon>
        <taxon>Nostocales</taxon>
        <taxon>Calotrichaceae</taxon>
        <taxon>Brunnivagina</taxon>
    </lineage>
</organism>